<evidence type="ECO:0000313" key="3">
    <source>
        <dbReference type="Proteomes" id="UP000234323"/>
    </source>
</evidence>
<dbReference type="EMBL" id="LLXI01001767">
    <property type="protein sequence ID" value="PKY55074.1"/>
    <property type="molecule type" value="Genomic_DNA"/>
</dbReference>
<gene>
    <name evidence="2" type="ORF">RhiirA4_474306</name>
</gene>
<name>A0A2I1H895_9GLOM</name>
<evidence type="ECO:0000256" key="1">
    <source>
        <dbReference type="SAM" id="MobiDB-lite"/>
    </source>
</evidence>
<feature type="compositionally biased region" description="Low complexity" evidence="1">
    <location>
        <begin position="111"/>
        <end position="125"/>
    </location>
</feature>
<dbReference type="AlphaFoldDB" id="A0A2I1H895"/>
<feature type="compositionally biased region" description="Polar residues" evidence="1">
    <location>
        <begin position="57"/>
        <end position="72"/>
    </location>
</feature>
<feature type="region of interest" description="Disordered" evidence="1">
    <location>
        <begin position="101"/>
        <end position="125"/>
    </location>
</feature>
<dbReference type="VEuPathDB" id="FungiDB:RhiirFUN_007108"/>
<evidence type="ECO:0000313" key="2">
    <source>
        <dbReference type="EMBL" id="PKY55074.1"/>
    </source>
</evidence>
<feature type="compositionally biased region" description="Polar residues" evidence="1">
    <location>
        <begin position="31"/>
        <end position="45"/>
    </location>
</feature>
<dbReference type="VEuPathDB" id="FungiDB:FUN_005914"/>
<accession>A0A2I1H895</accession>
<dbReference type="Proteomes" id="UP000234323">
    <property type="component" value="Unassembled WGS sequence"/>
</dbReference>
<feature type="compositionally biased region" description="Polar residues" evidence="1">
    <location>
        <begin position="101"/>
        <end position="110"/>
    </location>
</feature>
<reference evidence="2 3" key="1">
    <citation type="submission" date="2015-10" db="EMBL/GenBank/DDBJ databases">
        <title>Genome analyses suggest a sexual origin of heterokaryosis in a supposedly ancient asexual fungus.</title>
        <authorList>
            <person name="Ropars J."/>
            <person name="Sedzielewska K."/>
            <person name="Noel J."/>
            <person name="Charron P."/>
            <person name="Farinelli L."/>
            <person name="Marton T."/>
            <person name="Kruger M."/>
            <person name="Pelin A."/>
            <person name="Brachmann A."/>
            <person name="Corradi N."/>
        </authorList>
    </citation>
    <scope>NUCLEOTIDE SEQUENCE [LARGE SCALE GENOMIC DNA]</scope>
    <source>
        <strain evidence="2 3">A4</strain>
    </source>
</reference>
<feature type="region of interest" description="Disordered" evidence="1">
    <location>
        <begin position="1"/>
        <end position="83"/>
    </location>
</feature>
<comment type="caution">
    <text evidence="2">The sequence shown here is derived from an EMBL/GenBank/DDBJ whole genome shotgun (WGS) entry which is preliminary data.</text>
</comment>
<keyword evidence="3" id="KW-1185">Reference proteome</keyword>
<protein>
    <submittedName>
        <fullName evidence="2">Uncharacterized protein</fullName>
    </submittedName>
</protein>
<organism evidence="2 3">
    <name type="scientific">Rhizophagus irregularis</name>
    <dbReference type="NCBI Taxonomy" id="588596"/>
    <lineage>
        <taxon>Eukaryota</taxon>
        <taxon>Fungi</taxon>
        <taxon>Fungi incertae sedis</taxon>
        <taxon>Mucoromycota</taxon>
        <taxon>Glomeromycotina</taxon>
        <taxon>Glomeromycetes</taxon>
        <taxon>Glomerales</taxon>
        <taxon>Glomeraceae</taxon>
        <taxon>Rhizophagus</taxon>
    </lineage>
</organism>
<feature type="compositionally biased region" description="Polar residues" evidence="1">
    <location>
        <begin position="11"/>
        <end position="22"/>
    </location>
</feature>
<sequence>MSSRRGKRKGNNITAQSATPSLSLRDMMAKDTTSTPIPDQRSSTEQMKKISNKAKQNKNNVSTTQILTPSLTKNKRHVTPSNSNLTPYVQIIADEETLHQSFNKSPQQQPARTSASSVSSASFASGSLSKSPAVITSSETLSTKRKRLEEFDDSLAKYLKFNQSILEKVLEEQQKQRVIIETLKDEIFEKHELLQKILSSISSLTTMTEQQQGDKSKQRLKRKDTKNMWWDVSI</sequence>
<feature type="compositionally biased region" description="Basic residues" evidence="1">
    <location>
        <begin position="1"/>
        <end position="10"/>
    </location>
</feature>
<proteinExistence type="predicted"/>
<dbReference type="VEuPathDB" id="FungiDB:RhiirA1_473462"/>